<evidence type="ECO:0000313" key="3">
    <source>
        <dbReference type="EMBL" id="KAJ3052587.1"/>
    </source>
</evidence>
<sequence length="897" mass="101835">MSISLVDSSYRTYKEGTNTAISFIVAAAASALSKETFASCITLPEKAPKRSSKNANAKVKLAITVTQLDRIVDALSELTAVPHLPRSVLSTLERAMNIRQKFADFYAGQTTGMKDGPAKEEADASDARHRHFICILRKAFGLFSKVEVSATATGAPVTGAKEKVEPELVNIYDVLVNEDPQVPDDVSDAGVTDSASGGDQTRKKTSDGPSAKNGQRKLLPSEAEYLNAWCLWEDLSNLRSYLCKQWVRYRLGQITAVTLSAVMSFAMKVVEQLEHAYALQSPTDLRDHIYVHKYFTYKDWWSIMLFKRAMDQGVPEETALRMLTDSEKGDSKYTFEETLFIVKLLMGDALWGRVNPLFRDEKTAKEGLDYIFSGVSVQLAGCRKLFDTYGEYLKSYEGWIKFPRRPGMKEPLSSAQQYRSMFQLDRSMELTDVLKGNLAYWVFFSIPEVRDEYIPALDEDALLTDMRDFLRIGAPLMKAPIRLVFACQMLLDALGLMRADLSSSVSKMRAMGQRIHTSIVNFQKLEKEEYGPERDTAAAIDEFVTKFMRTDFLAILRACMEKDGFKPEETGIKQQPYTMFYHNPWLTLGTLSRACTYYHRYGMKVVSHGHHTQRCMHVYNALKKEGYLKEPLPLFEFLMQYFGDRAFNGRIPNEDYYKAAMLASYGSASHFAKDGNFNRNRLGPLKKKPGLKNVVKNLFLKAEDSMINEYWFGNSDPFRPKTTFRMEDLKRHAAAAGRSNNDDDRFASFLRNDAGQNHIIEVVDTFLEIAEREQKETFIYGIDWLAVHGLCHNILGRCVEAIDRRPFGKMLYRHDTSYSCNVRGGGGYDLLHCVEMLKRGLMWEAVCWGFETGIDVYQRSCCGKAQLLFIVTDCQNSEIACTNVTVFPSAKWLANER</sequence>
<proteinExistence type="predicted"/>
<dbReference type="PANTHER" id="PTHR38795">
    <property type="entry name" value="DUF6604 DOMAIN-CONTAINING PROTEIN"/>
    <property type="match status" value="1"/>
</dbReference>
<evidence type="ECO:0000256" key="1">
    <source>
        <dbReference type="SAM" id="MobiDB-lite"/>
    </source>
</evidence>
<reference evidence="3" key="1">
    <citation type="submission" date="2020-05" db="EMBL/GenBank/DDBJ databases">
        <title>Phylogenomic resolution of chytrid fungi.</title>
        <authorList>
            <person name="Stajich J.E."/>
            <person name="Amses K."/>
            <person name="Simmons R."/>
            <person name="Seto K."/>
            <person name="Myers J."/>
            <person name="Bonds A."/>
            <person name="Quandt C.A."/>
            <person name="Barry K."/>
            <person name="Liu P."/>
            <person name="Grigoriev I."/>
            <person name="Longcore J.E."/>
            <person name="James T.Y."/>
        </authorList>
    </citation>
    <scope>NUCLEOTIDE SEQUENCE</scope>
    <source>
        <strain evidence="3">JEL0318</strain>
    </source>
</reference>
<name>A0AAD5SEJ7_9FUNG</name>
<keyword evidence="4" id="KW-1185">Reference proteome</keyword>
<organism evidence="3 4">
    <name type="scientific">Rhizophlyctis rosea</name>
    <dbReference type="NCBI Taxonomy" id="64517"/>
    <lineage>
        <taxon>Eukaryota</taxon>
        <taxon>Fungi</taxon>
        <taxon>Fungi incertae sedis</taxon>
        <taxon>Chytridiomycota</taxon>
        <taxon>Chytridiomycota incertae sedis</taxon>
        <taxon>Chytridiomycetes</taxon>
        <taxon>Rhizophlyctidales</taxon>
        <taxon>Rhizophlyctidaceae</taxon>
        <taxon>Rhizophlyctis</taxon>
    </lineage>
</organism>
<gene>
    <name evidence="3" type="ORF">HK097_006023</name>
</gene>
<dbReference type="InterPro" id="IPR046539">
    <property type="entry name" value="DUF6604"/>
</dbReference>
<dbReference type="PANTHER" id="PTHR38795:SF1">
    <property type="entry name" value="DUF6604 DOMAIN-CONTAINING PROTEIN"/>
    <property type="match status" value="1"/>
</dbReference>
<comment type="caution">
    <text evidence="3">The sequence shown here is derived from an EMBL/GenBank/DDBJ whole genome shotgun (WGS) entry which is preliminary data.</text>
</comment>
<dbReference type="Pfam" id="PF20253">
    <property type="entry name" value="DUF6604"/>
    <property type="match status" value="1"/>
</dbReference>
<evidence type="ECO:0000313" key="4">
    <source>
        <dbReference type="Proteomes" id="UP001212841"/>
    </source>
</evidence>
<evidence type="ECO:0000259" key="2">
    <source>
        <dbReference type="Pfam" id="PF20253"/>
    </source>
</evidence>
<dbReference type="AlphaFoldDB" id="A0AAD5SEJ7"/>
<dbReference type="EMBL" id="JADGJD010000282">
    <property type="protein sequence ID" value="KAJ3052587.1"/>
    <property type="molecule type" value="Genomic_DNA"/>
</dbReference>
<protein>
    <recommendedName>
        <fullName evidence="2">DUF6604 domain-containing protein</fullName>
    </recommendedName>
</protein>
<accession>A0AAD5SEJ7</accession>
<feature type="region of interest" description="Disordered" evidence="1">
    <location>
        <begin position="180"/>
        <end position="216"/>
    </location>
</feature>
<dbReference type="Proteomes" id="UP001212841">
    <property type="component" value="Unassembled WGS sequence"/>
</dbReference>
<feature type="domain" description="DUF6604" evidence="2">
    <location>
        <begin position="11"/>
        <end position="276"/>
    </location>
</feature>